<dbReference type="Gene3D" id="1.10.10.10">
    <property type="entry name" value="Winged helix-like DNA-binding domain superfamily/Winged helix DNA-binding domain"/>
    <property type="match status" value="2"/>
</dbReference>
<dbReference type="Pfam" id="PF00486">
    <property type="entry name" value="Trans_reg_C"/>
    <property type="match status" value="1"/>
</dbReference>
<dbReference type="PRINTS" id="PR00364">
    <property type="entry name" value="DISEASERSIST"/>
</dbReference>
<dbReference type="Gene3D" id="3.40.50.300">
    <property type="entry name" value="P-loop containing nucleotide triphosphate hydrolases"/>
    <property type="match status" value="1"/>
</dbReference>
<proteinExistence type="inferred from homology"/>
<feature type="DNA-binding region" description="OmpR/PhoB-type" evidence="5">
    <location>
        <begin position="1"/>
        <end position="95"/>
    </location>
</feature>
<evidence type="ECO:0000256" key="2">
    <source>
        <dbReference type="ARBA" id="ARBA00023015"/>
    </source>
</evidence>
<dbReference type="InterPro" id="IPR019734">
    <property type="entry name" value="TPR_rpt"/>
</dbReference>
<comment type="similarity">
    <text evidence="1">Belongs to the AfsR/DnrI/RedD regulatory family.</text>
</comment>
<keyword evidence="8" id="KW-1185">Reference proteome</keyword>
<dbReference type="CDD" id="cd15831">
    <property type="entry name" value="BTAD"/>
    <property type="match status" value="1"/>
</dbReference>
<dbReference type="Pfam" id="PF00931">
    <property type="entry name" value="NB-ARC"/>
    <property type="match status" value="1"/>
</dbReference>
<name>A0A919NKB4_9ACTN</name>
<sequence length="875" mass="94792">MDGRLRVEGLGSFRAFVDGDEIELGSPKQRAVFAVLALCAGTTVTREQFIDRIWGEAPPATAAGSLHTYLSGLRRALGPAKDQLASDRSGYCLRLEREAFDVTAAEDLTGSAALWDSGPAFTGVPGPFVAQARDRLARRRLQLLIEYAETAPPAEVVGRLLAEVPAHPFDERLRGTLMTALHRTGRSAEALSQYDDLRRVLAAELGISPSASTQAVHAEILADDRRRPPRPAQLPHDNDAFVGRTEELLTLLTPGRRLVMIVGVGGIGKTTLAIRAGHLLRDSYPDGQIYLNLRGFDPSHSALTPEAALHQLLTSAGARNVPSGREQRAALWRSMLADKRVLLVLDNAASTDQIEDLLPGSSTCFVVVTSRNRLSGLAVRHSARRIPLGALTDDESLRLLGTLIGADRVSAEPASAQRLIALCDRSPFALQIAAEQVASAAGTGIGDLVGQLERFRLDTLQLADDVLYSVRGVLSWSFAALAADAARAFRLLGVFPGPTVTRATAAALFGSGIEEAADLLDRLSALSLIEEDDDRYAMHDLVRAYAAELAGELAPDDRGDALGRVLGWYRVTLSMVGDRQVGRGAPMEPPHTDVPPVLFAGQSESLRWCGQEWPNIIALARRAGRNGQHESAWHLTLLLFDYFYAAGRPLEWLELLTVGMRAAETADNRVARAMMFNHRSVAHSRLGQNDTAVEQLRRGLELLDQPADWQHRISLLGNLASTLREAKEYDAARAPAREALELARQEGIDYYLAATHDVLCELNAETGRWAEAIDEGVPGLEYARRSRSQLVEANLLINIGLAQHGLGRQPAAEKTFGQALRISQDAGDRYHEGLALFGLARVGAGAALARRALARFEEIDAEEAGEVRAYLAALT</sequence>
<reference evidence="7" key="1">
    <citation type="submission" date="2021-01" db="EMBL/GenBank/DDBJ databases">
        <title>Whole genome shotgun sequence of Actinoplanes tereljensis NBRC 105297.</title>
        <authorList>
            <person name="Komaki H."/>
            <person name="Tamura T."/>
        </authorList>
    </citation>
    <scope>NUCLEOTIDE SEQUENCE</scope>
    <source>
        <strain evidence="7">NBRC 105297</strain>
    </source>
</reference>
<dbReference type="InterPro" id="IPR002182">
    <property type="entry name" value="NB-ARC"/>
</dbReference>
<dbReference type="PANTHER" id="PTHR35807:SF1">
    <property type="entry name" value="TRANSCRIPTIONAL REGULATOR REDD"/>
    <property type="match status" value="1"/>
</dbReference>
<dbReference type="EMBL" id="BOMY01000016">
    <property type="protein sequence ID" value="GIF19604.1"/>
    <property type="molecule type" value="Genomic_DNA"/>
</dbReference>
<dbReference type="SMART" id="SM00862">
    <property type="entry name" value="Trans_reg_C"/>
    <property type="match status" value="1"/>
</dbReference>
<dbReference type="InterPro" id="IPR001867">
    <property type="entry name" value="OmpR/PhoB-type_DNA-bd"/>
</dbReference>
<organism evidence="7 8">
    <name type="scientific">Paractinoplanes tereljensis</name>
    <dbReference type="NCBI Taxonomy" id="571912"/>
    <lineage>
        <taxon>Bacteria</taxon>
        <taxon>Bacillati</taxon>
        <taxon>Actinomycetota</taxon>
        <taxon>Actinomycetes</taxon>
        <taxon>Micromonosporales</taxon>
        <taxon>Micromonosporaceae</taxon>
        <taxon>Paractinoplanes</taxon>
    </lineage>
</organism>
<dbReference type="Pfam" id="PF03704">
    <property type="entry name" value="BTAD"/>
    <property type="match status" value="1"/>
</dbReference>
<accession>A0A919NKB4</accession>
<keyword evidence="2" id="KW-0805">Transcription regulation</keyword>
<keyword evidence="3 5" id="KW-0238">DNA-binding</keyword>
<gene>
    <name evidence="7" type="ORF">Ate02nite_23340</name>
</gene>
<evidence type="ECO:0000256" key="5">
    <source>
        <dbReference type="PROSITE-ProRule" id="PRU01091"/>
    </source>
</evidence>
<evidence type="ECO:0000256" key="4">
    <source>
        <dbReference type="ARBA" id="ARBA00023163"/>
    </source>
</evidence>
<dbReference type="AlphaFoldDB" id="A0A919NKB4"/>
<dbReference type="SUPFAM" id="SSF52540">
    <property type="entry name" value="P-loop containing nucleoside triphosphate hydrolases"/>
    <property type="match status" value="1"/>
</dbReference>
<evidence type="ECO:0000313" key="8">
    <source>
        <dbReference type="Proteomes" id="UP000623608"/>
    </source>
</evidence>
<dbReference type="PANTHER" id="PTHR35807">
    <property type="entry name" value="TRANSCRIPTIONAL REGULATOR REDD-RELATED"/>
    <property type="match status" value="1"/>
</dbReference>
<comment type="caution">
    <text evidence="7">The sequence shown here is derived from an EMBL/GenBank/DDBJ whole genome shotgun (WGS) entry which is preliminary data.</text>
</comment>
<dbReference type="Proteomes" id="UP000623608">
    <property type="component" value="Unassembled WGS sequence"/>
</dbReference>
<dbReference type="RefSeq" id="WP_203803738.1">
    <property type="nucleotide sequence ID" value="NZ_BOMY01000016.1"/>
</dbReference>
<dbReference type="InterPro" id="IPR027417">
    <property type="entry name" value="P-loop_NTPase"/>
</dbReference>
<dbReference type="InterPro" id="IPR003593">
    <property type="entry name" value="AAA+_ATPase"/>
</dbReference>
<dbReference type="GO" id="GO:0006355">
    <property type="term" value="P:regulation of DNA-templated transcription"/>
    <property type="evidence" value="ECO:0007669"/>
    <property type="project" value="InterPro"/>
</dbReference>
<dbReference type="GO" id="GO:0003677">
    <property type="term" value="F:DNA binding"/>
    <property type="evidence" value="ECO:0007669"/>
    <property type="project" value="UniProtKB-UniRule"/>
</dbReference>
<dbReference type="InterPro" id="IPR036388">
    <property type="entry name" value="WH-like_DNA-bd_sf"/>
</dbReference>
<keyword evidence="4" id="KW-0804">Transcription</keyword>
<dbReference type="PROSITE" id="PS51755">
    <property type="entry name" value="OMPR_PHOB"/>
    <property type="match status" value="1"/>
</dbReference>
<dbReference type="GO" id="GO:0043531">
    <property type="term" value="F:ADP binding"/>
    <property type="evidence" value="ECO:0007669"/>
    <property type="project" value="InterPro"/>
</dbReference>
<dbReference type="SMART" id="SM00028">
    <property type="entry name" value="TPR"/>
    <property type="match status" value="3"/>
</dbReference>
<dbReference type="SMART" id="SM00382">
    <property type="entry name" value="AAA"/>
    <property type="match status" value="1"/>
</dbReference>
<dbReference type="SMART" id="SM01043">
    <property type="entry name" value="BTAD"/>
    <property type="match status" value="1"/>
</dbReference>
<evidence type="ECO:0000259" key="6">
    <source>
        <dbReference type="PROSITE" id="PS51755"/>
    </source>
</evidence>
<dbReference type="SUPFAM" id="SSF48452">
    <property type="entry name" value="TPR-like"/>
    <property type="match status" value="2"/>
</dbReference>
<feature type="domain" description="OmpR/PhoB-type" evidence="6">
    <location>
        <begin position="1"/>
        <end position="95"/>
    </location>
</feature>
<evidence type="ECO:0000256" key="1">
    <source>
        <dbReference type="ARBA" id="ARBA00005820"/>
    </source>
</evidence>
<dbReference type="InterPro" id="IPR016032">
    <property type="entry name" value="Sig_transdc_resp-reg_C-effctor"/>
</dbReference>
<dbReference type="GO" id="GO:0000160">
    <property type="term" value="P:phosphorelay signal transduction system"/>
    <property type="evidence" value="ECO:0007669"/>
    <property type="project" value="InterPro"/>
</dbReference>
<dbReference type="InterPro" id="IPR005158">
    <property type="entry name" value="BTAD"/>
</dbReference>
<dbReference type="SUPFAM" id="SSF46894">
    <property type="entry name" value="C-terminal effector domain of the bipartite response regulators"/>
    <property type="match status" value="1"/>
</dbReference>
<protein>
    <submittedName>
        <fullName evidence="7">SARP family transcriptional regulator</fullName>
    </submittedName>
</protein>
<dbReference type="InterPro" id="IPR011990">
    <property type="entry name" value="TPR-like_helical_dom_sf"/>
</dbReference>
<evidence type="ECO:0000256" key="3">
    <source>
        <dbReference type="ARBA" id="ARBA00023125"/>
    </source>
</evidence>
<dbReference type="Gene3D" id="1.25.40.10">
    <property type="entry name" value="Tetratricopeptide repeat domain"/>
    <property type="match status" value="1"/>
</dbReference>
<evidence type="ECO:0000313" key="7">
    <source>
        <dbReference type="EMBL" id="GIF19604.1"/>
    </source>
</evidence>
<dbReference type="InterPro" id="IPR051677">
    <property type="entry name" value="AfsR-DnrI-RedD_regulator"/>
</dbReference>